<dbReference type="EMBL" id="LAYJ01000133">
    <property type="protein sequence ID" value="KKI49470.1"/>
    <property type="molecule type" value="Genomic_DNA"/>
</dbReference>
<dbReference type="RefSeq" id="WP_046444803.1">
    <property type="nucleotide sequence ID" value="NZ_CAUERS010000035.1"/>
</dbReference>
<evidence type="ECO:0000256" key="8">
    <source>
        <dbReference type="SAM" id="Phobius"/>
    </source>
</evidence>
<proteinExistence type="predicted"/>
<dbReference type="InterPro" id="IPR001851">
    <property type="entry name" value="ABC_transp_permease"/>
</dbReference>
<keyword evidence="3" id="KW-1003">Cell membrane</keyword>
<dbReference type="Pfam" id="PF02653">
    <property type="entry name" value="BPD_transp_2"/>
    <property type="match status" value="1"/>
</dbReference>
<dbReference type="GO" id="GO:0005886">
    <property type="term" value="C:plasma membrane"/>
    <property type="evidence" value="ECO:0007669"/>
    <property type="project" value="UniProtKB-SubCell"/>
</dbReference>
<keyword evidence="6 8" id="KW-1133">Transmembrane helix</keyword>
<feature type="transmembrane region" description="Helical" evidence="8">
    <location>
        <begin position="95"/>
        <end position="120"/>
    </location>
</feature>
<evidence type="ECO:0000256" key="2">
    <source>
        <dbReference type="ARBA" id="ARBA00022448"/>
    </source>
</evidence>
<comment type="caution">
    <text evidence="9">The sequence shown here is derived from an EMBL/GenBank/DDBJ whole genome shotgun (WGS) entry which is preliminary data.</text>
</comment>
<accession>A0A0M2NGR1</accession>
<dbReference type="AlphaFoldDB" id="A0A0M2NGR1"/>
<name>A0A0M2NGR1_9FIRM</name>
<evidence type="ECO:0000313" key="10">
    <source>
        <dbReference type="Proteomes" id="UP000034076"/>
    </source>
</evidence>
<protein>
    <submittedName>
        <fullName evidence="9">Ribose ABC transport system, permease protein RbsC</fullName>
    </submittedName>
</protein>
<organism evidence="9 10">
    <name type="scientific">Christensenella hongkongensis</name>
    <dbReference type="NCBI Taxonomy" id="270498"/>
    <lineage>
        <taxon>Bacteria</taxon>
        <taxon>Bacillati</taxon>
        <taxon>Bacillota</taxon>
        <taxon>Clostridia</taxon>
        <taxon>Christensenellales</taxon>
        <taxon>Christensenellaceae</taxon>
        <taxon>Christensenella</taxon>
    </lineage>
</organism>
<evidence type="ECO:0000256" key="3">
    <source>
        <dbReference type="ARBA" id="ARBA00022475"/>
    </source>
</evidence>
<dbReference type="PATRIC" id="fig|270498.16.peg.3141"/>
<evidence type="ECO:0000256" key="5">
    <source>
        <dbReference type="ARBA" id="ARBA00022692"/>
    </source>
</evidence>
<dbReference type="GO" id="GO:0022857">
    <property type="term" value="F:transmembrane transporter activity"/>
    <property type="evidence" value="ECO:0007669"/>
    <property type="project" value="InterPro"/>
</dbReference>
<feature type="transmembrane region" description="Helical" evidence="8">
    <location>
        <begin position="51"/>
        <end position="74"/>
    </location>
</feature>
<dbReference type="Proteomes" id="UP000034076">
    <property type="component" value="Unassembled WGS sequence"/>
</dbReference>
<feature type="transmembrane region" description="Helical" evidence="8">
    <location>
        <begin position="21"/>
        <end position="39"/>
    </location>
</feature>
<evidence type="ECO:0000256" key="1">
    <source>
        <dbReference type="ARBA" id="ARBA00004651"/>
    </source>
</evidence>
<comment type="subcellular location">
    <subcellularLocation>
        <location evidence="1">Cell membrane</location>
        <topology evidence="1">Multi-pass membrane protein</topology>
    </subcellularLocation>
</comment>
<reference evidence="9 10" key="1">
    <citation type="submission" date="2015-04" db="EMBL/GenBank/DDBJ databases">
        <title>Draft genome sequence of bacteremic isolate Catabacter hongkongensis type strain HKU16T.</title>
        <authorList>
            <person name="Lau S.K."/>
            <person name="Teng J.L."/>
            <person name="Huang Y."/>
            <person name="Curreem S.O."/>
            <person name="Tsui S.K."/>
            <person name="Woo P.C."/>
        </authorList>
    </citation>
    <scope>NUCLEOTIDE SEQUENCE [LARGE SCALE GENOMIC DNA]</scope>
    <source>
        <strain evidence="9 10">HKU16</strain>
    </source>
</reference>
<evidence type="ECO:0000256" key="6">
    <source>
        <dbReference type="ARBA" id="ARBA00022989"/>
    </source>
</evidence>
<feature type="transmembrane region" description="Helical" evidence="8">
    <location>
        <begin position="177"/>
        <end position="198"/>
    </location>
</feature>
<evidence type="ECO:0000256" key="7">
    <source>
        <dbReference type="ARBA" id="ARBA00023136"/>
    </source>
</evidence>
<evidence type="ECO:0000313" key="9">
    <source>
        <dbReference type="EMBL" id="KKI49470.1"/>
    </source>
</evidence>
<keyword evidence="4" id="KW-0997">Cell inner membrane</keyword>
<dbReference type="OrthoDB" id="9813906at2"/>
<dbReference type="CDD" id="cd06579">
    <property type="entry name" value="TM_PBP1_transp_AraH_like"/>
    <property type="match status" value="1"/>
</dbReference>
<dbReference type="STRING" id="270498.CHK_3048"/>
<dbReference type="PANTHER" id="PTHR32196:SF21">
    <property type="entry name" value="ABC TRANSPORTER PERMEASE PROTEIN YPHD-RELATED"/>
    <property type="match status" value="1"/>
</dbReference>
<feature type="transmembrane region" description="Helical" evidence="8">
    <location>
        <begin position="307"/>
        <end position="323"/>
    </location>
</feature>
<gene>
    <name evidence="9" type="ORF">CHK_3048</name>
</gene>
<feature type="transmembrane region" description="Helical" evidence="8">
    <location>
        <begin position="278"/>
        <end position="300"/>
    </location>
</feature>
<keyword evidence="7 8" id="KW-0472">Membrane</keyword>
<feature type="transmembrane region" description="Helical" evidence="8">
    <location>
        <begin position="219"/>
        <end position="245"/>
    </location>
</feature>
<evidence type="ECO:0000256" key="4">
    <source>
        <dbReference type="ARBA" id="ARBA00022519"/>
    </source>
</evidence>
<dbReference type="PANTHER" id="PTHR32196">
    <property type="entry name" value="ABC TRANSPORTER PERMEASE PROTEIN YPHD-RELATED-RELATED"/>
    <property type="match status" value="1"/>
</dbReference>
<keyword evidence="10" id="KW-1185">Reference proteome</keyword>
<keyword evidence="2" id="KW-0813">Transport</keyword>
<keyword evidence="5 8" id="KW-0812">Transmembrane</keyword>
<sequence length="328" mass="34083">MESVQKQGMTFKQFLKRYSTLLLLIVFIILATCLSQNFFTLGNLSNILLSYAAPGIIAIGMTFVILTGGVDLSVGSVAALSAMVSAMCLVQGVPVFVAVLVGVFVGAVLGTVTGLIVTFARLEPFICSLATMVSARGLAMLATDGKVISGLKSLAGGEAFCYLGGGSIDLGFMRLPIAGLTWIAITIIAALILKYTIFGRGVYAIGGNREAAILSGVRVKLFGTLVWTISGALAGYAGIMTISWLTTAQPTIMDGAELDAIAAAVIGGTSMTGGKGGMIGTFAGVILLAIITNIFNLLGLQSYWQQIFKGIIIVAALLLNLFVSKQED</sequence>